<reference evidence="1" key="1">
    <citation type="submission" date="2014-01" db="EMBL/GenBank/DDBJ databases">
        <authorList>
            <person name="Brown-Elliot B."/>
            <person name="Wallace R."/>
            <person name="Lenaerts A."/>
            <person name="Ordway D."/>
            <person name="DeGroote M.A."/>
            <person name="Parker T."/>
            <person name="Sizemore C."/>
            <person name="Tallon L.J."/>
            <person name="Sadzewicz L.K."/>
            <person name="Sengamalay N."/>
            <person name="Fraser C.M."/>
            <person name="Hine E."/>
            <person name="Shefchek K.A."/>
            <person name="Das S.P."/>
            <person name="Tettelin H."/>
        </authorList>
    </citation>
    <scope>NUCLEOTIDE SEQUENCE [LARGE SCALE GENOMIC DNA]</scope>
    <source>
        <strain evidence="1">4042</strain>
    </source>
</reference>
<accession>X8DK16</accession>
<dbReference type="EMBL" id="JAOB01000013">
    <property type="protein sequence ID" value="EUA68992.1"/>
    <property type="molecule type" value="Genomic_DNA"/>
</dbReference>
<dbReference type="PATRIC" id="fig|1299334.3.peg.1673"/>
<organism evidence="1">
    <name type="scientific">Mycobacterium xenopi 4042</name>
    <dbReference type="NCBI Taxonomy" id="1299334"/>
    <lineage>
        <taxon>Bacteria</taxon>
        <taxon>Bacillati</taxon>
        <taxon>Actinomycetota</taxon>
        <taxon>Actinomycetes</taxon>
        <taxon>Mycobacteriales</taxon>
        <taxon>Mycobacteriaceae</taxon>
        <taxon>Mycobacterium</taxon>
    </lineage>
</organism>
<name>X8DK16_MYCXE</name>
<gene>
    <name evidence="1" type="ORF">I553_2180</name>
</gene>
<sequence length="42" mass="4545">MISRRAVSAKDPVWLARHSPTDQSRVAWLEIGLADAEAPGDA</sequence>
<comment type="caution">
    <text evidence="1">The sequence shown here is derived from an EMBL/GenBank/DDBJ whole genome shotgun (WGS) entry which is preliminary data.</text>
</comment>
<protein>
    <submittedName>
        <fullName evidence="1">Uncharacterized protein</fullName>
    </submittedName>
</protein>
<proteinExistence type="predicted"/>
<dbReference type="AlphaFoldDB" id="X8DK16"/>
<evidence type="ECO:0000313" key="1">
    <source>
        <dbReference type="EMBL" id="EUA68992.1"/>
    </source>
</evidence>